<dbReference type="Proteomes" id="UP000193067">
    <property type="component" value="Unassembled WGS sequence"/>
</dbReference>
<dbReference type="InterPro" id="IPR005135">
    <property type="entry name" value="Endo/exonuclease/phosphatase"/>
</dbReference>
<dbReference type="STRING" id="1353009.A0A1Y2IC02"/>
<evidence type="ECO:0000313" key="2">
    <source>
        <dbReference type="EMBL" id="OSC97411.1"/>
    </source>
</evidence>
<evidence type="ECO:0000259" key="1">
    <source>
        <dbReference type="Pfam" id="PF14529"/>
    </source>
</evidence>
<dbReference type="OrthoDB" id="412006at2759"/>
<feature type="domain" description="Endonuclease/exonuclease/phosphatase" evidence="1">
    <location>
        <begin position="117"/>
        <end position="232"/>
    </location>
</feature>
<name>A0A1Y2IC02_TRAC3</name>
<sequence>MRRLRVLSHNVNHTPNQMHFLLESMVKKCDILFVQEPYYGPIKTVTSNSDPAGEILTGTQVHPAWLLMETCTPARVCAYVNRELAPLRPQLCAHIVNHRDMILISLSADGEVHHYLNVYNDERSTALVWLSEHQAELPPLDLVVGDFNLHSTAWEPDAPRDSMRAPELLDLMAGIGMGLVNDQGLPTHRPHNAALRSTVPDLIWAPADTVASGEATVTVDLDGRGLSDHAIIWTTVRIGWWEQQLPPSIQRKSDEEKAYIGDLINGVSAVPVEVETMAGIQRTCDAILAAARAAWDAHATVPRVSSRSKHWWNRECARTLDALRADRTDDARRAFKHAVKSAKATHYDERIAAACEK</sequence>
<evidence type="ECO:0000313" key="3">
    <source>
        <dbReference type="Proteomes" id="UP000193067"/>
    </source>
</evidence>
<proteinExistence type="predicted"/>
<protein>
    <recommendedName>
        <fullName evidence="1">Endonuclease/exonuclease/phosphatase domain-containing protein</fullName>
    </recommendedName>
</protein>
<dbReference type="SUPFAM" id="SSF56219">
    <property type="entry name" value="DNase I-like"/>
    <property type="match status" value="1"/>
</dbReference>
<dbReference type="GO" id="GO:0003824">
    <property type="term" value="F:catalytic activity"/>
    <property type="evidence" value="ECO:0007669"/>
    <property type="project" value="InterPro"/>
</dbReference>
<keyword evidence="3" id="KW-1185">Reference proteome</keyword>
<dbReference type="InterPro" id="IPR036691">
    <property type="entry name" value="Endo/exonu/phosph_ase_sf"/>
</dbReference>
<reference evidence="2 3" key="1">
    <citation type="journal article" date="2015" name="Biotechnol. Biofuels">
        <title>Enhanced degradation of softwood versus hardwood by the white-rot fungus Pycnoporus coccineus.</title>
        <authorList>
            <person name="Couturier M."/>
            <person name="Navarro D."/>
            <person name="Chevret D."/>
            <person name="Henrissat B."/>
            <person name="Piumi F."/>
            <person name="Ruiz-Duenas F.J."/>
            <person name="Martinez A.T."/>
            <person name="Grigoriev I.V."/>
            <person name="Riley R."/>
            <person name="Lipzen A."/>
            <person name="Berrin J.G."/>
            <person name="Master E.R."/>
            <person name="Rosso M.N."/>
        </authorList>
    </citation>
    <scope>NUCLEOTIDE SEQUENCE [LARGE SCALE GENOMIC DNA]</scope>
    <source>
        <strain evidence="2 3">BRFM310</strain>
    </source>
</reference>
<feature type="non-terminal residue" evidence="2">
    <location>
        <position position="357"/>
    </location>
</feature>
<gene>
    <name evidence="2" type="ORF">PYCCODRAFT_1377114</name>
</gene>
<dbReference type="EMBL" id="KZ084151">
    <property type="protein sequence ID" value="OSC97411.1"/>
    <property type="molecule type" value="Genomic_DNA"/>
</dbReference>
<dbReference type="Pfam" id="PF14529">
    <property type="entry name" value="Exo_endo_phos_2"/>
    <property type="match status" value="1"/>
</dbReference>
<dbReference type="Gene3D" id="3.60.10.10">
    <property type="entry name" value="Endonuclease/exonuclease/phosphatase"/>
    <property type="match status" value="1"/>
</dbReference>
<dbReference type="AlphaFoldDB" id="A0A1Y2IC02"/>
<accession>A0A1Y2IC02</accession>
<organism evidence="2 3">
    <name type="scientific">Trametes coccinea (strain BRFM310)</name>
    <name type="common">Pycnoporus coccineus</name>
    <dbReference type="NCBI Taxonomy" id="1353009"/>
    <lineage>
        <taxon>Eukaryota</taxon>
        <taxon>Fungi</taxon>
        <taxon>Dikarya</taxon>
        <taxon>Basidiomycota</taxon>
        <taxon>Agaricomycotina</taxon>
        <taxon>Agaricomycetes</taxon>
        <taxon>Polyporales</taxon>
        <taxon>Polyporaceae</taxon>
        <taxon>Trametes</taxon>
    </lineage>
</organism>